<feature type="chain" id="PRO_5045613573" description="Lipoprotein" evidence="1">
    <location>
        <begin position="29"/>
        <end position="208"/>
    </location>
</feature>
<evidence type="ECO:0008006" key="4">
    <source>
        <dbReference type="Google" id="ProtNLM"/>
    </source>
</evidence>
<reference evidence="3" key="1">
    <citation type="journal article" date="2019" name="Int. J. Syst. Evol. Microbiol.">
        <title>The Global Catalogue of Microorganisms (GCM) 10K type strain sequencing project: providing services to taxonomists for standard genome sequencing and annotation.</title>
        <authorList>
            <consortium name="The Broad Institute Genomics Platform"/>
            <consortium name="The Broad Institute Genome Sequencing Center for Infectious Disease"/>
            <person name="Wu L."/>
            <person name="Ma J."/>
        </authorList>
    </citation>
    <scope>NUCLEOTIDE SEQUENCE [LARGE SCALE GENOMIC DNA]</scope>
    <source>
        <strain evidence="3">CGMCC 4.7139</strain>
    </source>
</reference>
<evidence type="ECO:0000313" key="3">
    <source>
        <dbReference type="Proteomes" id="UP001595993"/>
    </source>
</evidence>
<keyword evidence="1" id="KW-0732">Signal</keyword>
<organism evidence="2 3">
    <name type="scientific">Streptomyces maoxianensis</name>
    <dbReference type="NCBI Taxonomy" id="1459942"/>
    <lineage>
        <taxon>Bacteria</taxon>
        <taxon>Bacillati</taxon>
        <taxon>Actinomycetota</taxon>
        <taxon>Actinomycetes</taxon>
        <taxon>Kitasatosporales</taxon>
        <taxon>Streptomycetaceae</taxon>
        <taxon>Streptomyces</taxon>
    </lineage>
</organism>
<protein>
    <recommendedName>
        <fullName evidence="4">Lipoprotein</fullName>
    </recommendedName>
</protein>
<dbReference type="Proteomes" id="UP001595993">
    <property type="component" value="Unassembled WGS sequence"/>
</dbReference>
<keyword evidence="3" id="KW-1185">Reference proteome</keyword>
<feature type="signal peptide" evidence="1">
    <location>
        <begin position="1"/>
        <end position="28"/>
    </location>
</feature>
<evidence type="ECO:0000256" key="1">
    <source>
        <dbReference type="SAM" id="SignalP"/>
    </source>
</evidence>
<dbReference type="EMBL" id="JBHSFE010000026">
    <property type="protein sequence ID" value="MFC4611554.1"/>
    <property type="molecule type" value="Genomic_DNA"/>
</dbReference>
<comment type="caution">
    <text evidence="2">The sequence shown here is derived from an EMBL/GenBank/DDBJ whole genome shotgun (WGS) entry which is preliminary data.</text>
</comment>
<sequence length="208" mass="21834">MLRAKKTIQGLCLIGAAVSLFGCGSGTGAGEPGPTQDDTPSPQSVRILGKEQVQAVLPDLDDVPPGWEKSGTFRLHGAAPDEGMLASGTQGYTATDLEGVVGFGIQSFQTRAQAIQGYTEKKSQMADAQFGPAQIPDIDAAFTASYCIGENYCSTSINLRLDSVYAYVNINTDGPAAADAKILNSVTRMFVQRIRQAQRGQSPSAKAA</sequence>
<evidence type="ECO:0000313" key="2">
    <source>
        <dbReference type="EMBL" id="MFC4611554.1"/>
    </source>
</evidence>
<accession>A0ABV9GEI6</accession>
<dbReference type="PROSITE" id="PS51257">
    <property type="entry name" value="PROKAR_LIPOPROTEIN"/>
    <property type="match status" value="1"/>
</dbReference>
<dbReference type="RefSeq" id="WP_381200822.1">
    <property type="nucleotide sequence ID" value="NZ_JBHSFE010000026.1"/>
</dbReference>
<gene>
    <name evidence="2" type="ORF">ACFO9E_27775</name>
</gene>
<name>A0ABV9GEI6_9ACTN</name>
<proteinExistence type="predicted"/>